<dbReference type="EMBL" id="CP092751">
    <property type="protein sequence ID" value="USP95824.1"/>
    <property type="molecule type" value="Genomic_DNA"/>
</dbReference>
<feature type="domain" description="Sucrose phosphatase-like" evidence="1">
    <location>
        <begin position="50"/>
        <end position="254"/>
    </location>
</feature>
<reference evidence="2" key="1">
    <citation type="submission" date="2022-02" db="EMBL/GenBank/DDBJ databases">
        <title>Draft Genome Sequence of Bacillus vallismortis Strain BL01, Isolated from Artemisia lerchiana Web. Roots.</title>
        <authorList>
            <person name="Chebotar V.K."/>
            <person name="Gancheva M.S."/>
            <person name="Chizhevskaya E.P."/>
            <person name="Komarova O.V."/>
            <person name="Baganova M.E."/>
            <person name="Zaplatkin A.N."/>
            <person name="Pishchik V.N."/>
        </authorList>
    </citation>
    <scope>NUCLEOTIDE SEQUENCE</scope>
    <source>
        <strain evidence="2">BL01</strain>
    </source>
</reference>
<proteinExistence type="predicted"/>
<name>A0ABY4XZR2_BACVA</name>
<dbReference type="Proteomes" id="UP001057348">
    <property type="component" value="Chromosome"/>
</dbReference>
<keyword evidence="2" id="KW-0378">Hydrolase</keyword>
<dbReference type="Pfam" id="PF05116">
    <property type="entry name" value="S6PP"/>
    <property type="match status" value="1"/>
</dbReference>
<sequence>MNAFASDLDRTLIYSRRMISNPDKEAGVELIETLNGRDISYISGVTKENLRQIQKDHYFIPVTTRTNEQYKRIVCFQQDIVPEYAVTTNGGCILKDGQPLKEWDEFIKEQLASCLPIEAMLREIASLPVAQAVERTRTAHHYFVYLILNEEKIAGLDPAAVKEWGAEKGWQVSLQGRKLYFIPKPLNKWRAVEYLKSRLSLDEIYTAGDSLLDLELIQEADFGIAPAHGEVLRHCPELRKTKASGMMAGEEITASVLSRITRLKQV</sequence>
<dbReference type="InterPro" id="IPR036412">
    <property type="entry name" value="HAD-like_sf"/>
</dbReference>
<protein>
    <submittedName>
        <fullName evidence="2">HAD hydrolase family protein</fullName>
    </submittedName>
</protein>
<evidence type="ECO:0000259" key="1">
    <source>
        <dbReference type="Pfam" id="PF05116"/>
    </source>
</evidence>
<dbReference type="InterPro" id="IPR024197">
    <property type="entry name" value="TPP-like"/>
</dbReference>
<dbReference type="InterPro" id="IPR023214">
    <property type="entry name" value="HAD_sf"/>
</dbReference>
<dbReference type="PIRSF" id="PIRSF030802">
    <property type="entry name" value="UCP030802"/>
    <property type="match status" value="1"/>
</dbReference>
<evidence type="ECO:0000313" key="3">
    <source>
        <dbReference type="Proteomes" id="UP001057348"/>
    </source>
</evidence>
<gene>
    <name evidence="2" type="ORF">MKF32_01600</name>
</gene>
<dbReference type="RefSeq" id="WP_087993121.1">
    <property type="nucleotide sequence ID" value="NZ_CP092751.1"/>
</dbReference>
<dbReference type="GO" id="GO:0016787">
    <property type="term" value="F:hydrolase activity"/>
    <property type="evidence" value="ECO:0007669"/>
    <property type="project" value="UniProtKB-KW"/>
</dbReference>
<dbReference type="Gene3D" id="3.40.50.1000">
    <property type="entry name" value="HAD superfamily/HAD-like"/>
    <property type="match status" value="2"/>
</dbReference>
<evidence type="ECO:0000313" key="2">
    <source>
        <dbReference type="EMBL" id="USP95824.1"/>
    </source>
</evidence>
<accession>A0ABY4XZR2</accession>
<dbReference type="InterPro" id="IPR006380">
    <property type="entry name" value="SPP-like_dom"/>
</dbReference>
<dbReference type="SUPFAM" id="SSF56784">
    <property type="entry name" value="HAD-like"/>
    <property type="match status" value="1"/>
</dbReference>
<keyword evidence="3" id="KW-1185">Reference proteome</keyword>
<organism evidence="2 3">
    <name type="scientific">Bacillus vallismortis</name>
    <dbReference type="NCBI Taxonomy" id="72361"/>
    <lineage>
        <taxon>Bacteria</taxon>
        <taxon>Bacillati</taxon>
        <taxon>Bacillota</taxon>
        <taxon>Bacilli</taxon>
        <taxon>Bacillales</taxon>
        <taxon>Bacillaceae</taxon>
        <taxon>Bacillus</taxon>
    </lineage>
</organism>